<gene>
    <name evidence="2" type="ORF">MKK02DRAFT_38870</name>
</gene>
<evidence type="ECO:0000313" key="2">
    <source>
        <dbReference type="EMBL" id="KAI9634197.1"/>
    </source>
</evidence>
<protein>
    <submittedName>
        <fullName evidence="2">Lactonase, 7-bladed beta-propeller-domain-containing protein</fullName>
    </submittedName>
</protein>
<dbReference type="PANTHER" id="PTHR30344">
    <property type="entry name" value="6-PHOSPHOGLUCONOLACTONASE-RELATED"/>
    <property type="match status" value="1"/>
</dbReference>
<evidence type="ECO:0000313" key="3">
    <source>
        <dbReference type="Proteomes" id="UP001164286"/>
    </source>
</evidence>
<name>A0AA38LR99_9TREE</name>
<dbReference type="GO" id="GO:0017057">
    <property type="term" value="F:6-phosphogluconolactonase activity"/>
    <property type="evidence" value="ECO:0007669"/>
    <property type="project" value="TreeGrafter"/>
</dbReference>
<dbReference type="EMBL" id="JAKWFO010000008">
    <property type="protein sequence ID" value="KAI9634197.1"/>
    <property type="molecule type" value="Genomic_DNA"/>
</dbReference>
<keyword evidence="3" id="KW-1185">Reference proteome</keyword>
<evidence type="ECO:0000256" key="1">
    <source>
        <dbReference type="ARBA" id="ARBA00005564"/>
    </source>
</evidence>
<dbReference type="RefSeq" id="XP_052943974.1">
    <property type="nucleotide sequence ID" value="XM_053090327.1"/>
</dbReference>
<dbReference type="InterPro" id="IPR050282">
    <property type="entry name" value="Cycloisomerase_2"/>
</dbReference>
<dbReference type="Proteomes" id="UP001164286">
    <property type="component" value="Unassembled WGS sequence"/>
</dbReference>
<comment type="caution">
    <text evidence="2">The sequence shown here is derived from an EMBL/GenBank/DDBJ whole genome shotgun (WGS) entry which is preliminary data.</text>
</comment>
<dbReference type="GeneID" id="77729532"/>
<organism evidence="2 3">
    <name type="scientific">Dioszegia hungarica</name>
    <dbReference type="NCBI Taxonomy" id="4972"/>
    <lineage>
        <taxon>Eukaryota</taxon>
        <taxon>Fungi</taxon>
        <taxon>Dikarya</taxon>
        <taxon>Basidiomycota</taxon>
        <taxon>Agaricomycotina</taxon>
        <taxon>Tremellomycetes</taxon>
        <taxon>Tremellales</taxon>
        <taxon>Bulleribasidiaceae</taxon>
        <taxon>Dioszegia</taxon>
    </lineage>
</organism>
<dbReference type="Gene3D" id="2.130.10.10">
    <property type="entry name" value="YVTN repeat-like/Quinoprotein amine dehydrogenase"/>
    <property type="match status" value="1"/>
</dbReference>
<dbReference type="SUPFAM" id="SSF75011">
    <property type="entry name" value="3-carboxy-cis,cis-mucoante lactonizing enzyme"/>
    <property type="match status" value="1"/>
</dbReference>
<accession>A0AA38LR99</accession>
<reference evidence="2" key="1">
    <citation type="journal article" date="2022" name="G3 (Bethesda)">
        <title>High quality genome of the basidiomycete yeast Dioszegia hungarica PDD-24b-2 isolated from cloud water.</title>
        <authorList>
            <person name="Jarrige D."/>
            <person name="Haridas S."/>
            <person name="Bleykasten-Grosshans C."/>
            <person name="Joly M."/>
            <person name="Nadalig T."/>
            <person name="Sancelme M."/>
            <person name="Vuilleumier S."/>
            <person name="Grigoriev I.V."/>
            <person name="Amato P."/>
            <person name="Bringel F."/>
        </authorList>
    </citation>
    <scope>NUCLEOTIDE SEQUENCE</scope>
    <source>
        <strain evidence="2">PDD-24b-2</strain>
    </source>
</reference>
<sequence>MTEKLILIGTHGHYIHALLFDPEKKTLRMGTRFGETSRDPSWLTAHPTLSDVIYANGHVYGKVFALRVTDKEGTLEVMSEAQSGGAGPTHIAVHPQAGIVIAHYKTGNVTTLAISPTGEFLTTMSRGGINSSPTSNFDPLQHFSALPATPDFAFHPRQEAPHAHQVVIHPQSGDVFAPDLGSNVVWRLRWDVTKRELLPVSAGALTGFSPGDGPRHLVFHPDGKYVYTLCELSSDIVIHSLDKPSFPIARHSILPSFDRYPASPRAEQMLASEIVLIPSPSGGEMLLIASNRDSPNPDGDALALFTVSSDNPGQISPAQHQFVFGAGKHLRGVAANKEGKWVCVTSRNPGDVVMYERVGDGSQLREVARTSLGRIMTPVCPLWIE</sequence>
<dbReference type="Pfam" id="PF10282">
    <property type="entry name" value="Lactonase"/>
    <property type="match status" value="1"/>
</dbReference>
<dbReference type="PANTHER" id="PTHR30344:SF1">
    <property type="entry name" value="6-PHOSPHOGLUCONOLACTONASE"/>
    <property type="match status" value="1"/>
</dbReference>
<dbReference type="InterPro" id="IPR019405">
    <property type="entry name" value="Lactonase_7-beta_prop"/>
</dbReference>
<comment type="similarity">
    <text evidence="1">Belongs to the cycloisomerase 2 family.</text>
</comment>
<dbReference type="AlphaFoldDB" id="A0AA38LR99"/>
<dbReference type="InterPro" id="IPR015943">
    <property type="entry name" value="WD40/YVTN_repeat-like_dom_sf"/>
</dbReference>
<proteinExistence type="inferred from homology"/>